<comment type="cofactor">
    <cofactor evidence="4">
        <name>a divalent metal cation</name>
        <dbReference type="ChEBI" id="CHEBI:60240"/>
    </cofactor>
</comment>
<sequence length="166" mass="19265">MNAPPDPKRYRPNVGLALFHTNGLVFLGKRVATEGPYQWQMPQGGVDRGEKIVDAAYRELEEEIGVRSAHAELLEETADWLHYDFPIDVRTKMKPRGRYLGQRQKWFAFRFKGRDSDIRLDTHTPEFVDWRWAALDTAPSLVIPFKRPVYEEVAQRFKKFTAGASK</sequence>
<dbReference type="InterPro" id="IPR000086">
    <property type="entry name" value="NUDIX_hydrolase_dom"/>
</dbReference>
<dbReference type="NCBIfam" id="NF001938">
    <property type="entry name" value="PRK00714.1-5"/>
    <property type="match status" value="1"/>
</dbReference>
<dbReference type="PRINTS" id="PR00502">
    <property type="entry name" value="NUDIXFAMILY"/>
</dbReference>
<comment type="similarity">
    <text evidence="4">Belongs to the Nudix hydrolase family. RppH subfamily.</text>
</comment>
<dbReference type="GO" id="GO:0019693">
    <property type="term" value="P:ribose phosphate metabolic process"/>
    <property type="evidence" value="ECO:0007669"/>
    <property type="project" value="TreeGrafter"/>
</dbReference>
<evidence type="ECO:0000256" key="1">
    <source>
        <dbReference type="ARBA" id="ARBA00001936"/>
    </source>
</evidence>
<dbReference type="PROSITE" id="PS51462">
    <property type="entry name" value="NUDIX"/>
    <property type="match status" value="1"/>
</dbReference>
<keyword evidence="7" id="KW-1185">Reference proteome</keyword>
<feature type="domain" description="Nudix hydrolase" evidence="5">
    <location>
        <begin position="9"/>
        <end position="155"/>
    </location>
</feature>
<comment type="function">
    <text evidence="4">Accelerates the degradation of transcripts by removing pyrophosphate from the 5'-end of triphosphorylated RNA, leading to a more labile monophosphorylated state that can stimulate subsequent ribonuclease cleavage.</text>
</comment>
<dbReference type="Gene3D" id="3.90.79.10">
    <property type="entry name" value="Nucleoside Triphosphate Pyrophosphohydrolase"/>
    <property type="match status" value="1"/>
</dbReference>
<dbReference type="STRING" id="1759059.ATE48_09775"/>
<dbReference type="NCBIfam" id="NF001936">
    <property type="entry name" value="PRK00714.1-3"/>
    <property type="match status" value="1"/>
</dbReference>
<organism evidence="6 7">
    <name type="scientific">Candidatus Viadribacter manganicus</name>
    <dbReference type="NCBI Taxonomy" id="1759059"/>
    <lineage>
        <taxon>Bacteria</taxon>
        <taxon>Pseudomonadati</taxon>
        <taxon>Pseudomonadota</taxon>
        <taxon>Alphaproteobacteria</taxon>
        <taxon>Hyphomonadales</taxon>
        <taxon>Hyphomonadaceae</taxon>
        <taxon>Candidatus Viadribacter</taxon>
    </lineage>
</organism>
<comment type="cofactor">
    <cofactor evidence="1">
        <name>Mn(2+)</name>
        <dbReference type="ChEBI" id="CHEBI:29035"/>
    </cofactor>
</comment>
<dbReference type="EMBL" id="CP013244">
    <property type="protein sequence ID" value="ANP46186.1"/>
    <property type="molecule type" value="Genomic_DNA"/>
</dbReference>
<dbReference type="InterPro" id="IPR020476">
    <property type="entry name" value="Nudix_hydrolase"/>
</dbReference>
<dbReference type="Pfam" id="PF00293">
    <property type="entry name" value="NUDIX"/>
    <property type="match status" value="1"/>
</dbReference>
<comment type="cofactor">
    <cofactor evidence="2">
        <name>Mg(2+)</name>
        <dbReference type="ChEBI" id="CHEBI:18420"/>
    </cofactor>
</comment>
<name>A0A1B1AHY8_9PROT</name>
<dbReference type="GO" id="GO:0008893">
    <property type="term" value="F:guanosine-3',5'-bis(diphosphate) 3'-diphosphatase activity"/>
    <property type="evidence" value="ECO:0007669"/>
    <property type="project" value="TreeGrafter"/>
</dbReference>
<protein>
    <recommendedName>
        <fullName evidence="4">RNA pyrophosphohydrolase</fullName>
        <ecNumber evidence="4">3.6.1.-</ecNumber>
    </recommendedName>
    <alternativeName>
        <fullName evidence="4">(Di)nucleoside polyphosphate hydrolase</fullName>
    </alternativeName>
</protein>
<dbReference type="GO" id="GO:0006753">
    <property type="term" value="P:nucleoside phosphate metabolic process"/>
    <property type="evidence" value="ECO:0007669"/>
    <property type="project" value="TreeGrafter"/>
</dbReference>
<gene>
    <name evidence="4" type="primary">rppH</name>
    <name evidence="4" type="synonym">nudH</name>
    <name evidence="6" type="ORF">ATE48_09775</name>
</gene>
<dbReference type="EC" id="3.6.1.-" evidence="4"/>
<feature type="short sequence motif" description="Nudix box" evidence="4">
    <location>
        <begin position="44"/>
        <end position="65"/>
    </location>
</feature>
<dbReference type="AlphaFoldDB" id="A0A1B1AHY8"/>
<dbReference type="Proteomes" id="UP000092498">
    <property type="component" value="Chromosome"/>
</dbReference>
<evidence type="ECO:0000313" key="7">
    <source>
        <dbReference type="Proteomes" id="UP000092498"/>
    </source>
</evidence>
<dbReference type="InParanoid" id="A0A1B1AHY8"/>
<evidence type="ECO:0000256" key="4">
    <source>
        <dbReference type="HAMAP-Rule" id="MF_00298"/>
    </source>
</evidence>
<dbReference type="PANTHER" id="PTHR11839">
    <property type="entry name" value="UDP/ADP-SUGAR PYROPHOSPHATASE"/>
    <property type="match status" value="1"/>
</dbReference>
<dbReference type="CDD" id="cd03671">
    <property type="entry name" value="NUDIX_Ap4A_hydrolase_plant_like"/>
    <property type="match status" value="1"/>
</dbReference>
<evidence type="ECO:0000259" key="5">
    <source>
        <dbReference type="PROSITE" id="PS51462"/>
    </source>
</evidence>
<dbReference type="PROSITE" id="PS00893">
    <property type="entry name" value="NUDIX_BOX"/>
    <property type="match status" value="1"/>
</dbReference>
<dbReference type="FunCoup" id="A0A1B1AHY8">
    <property type="interactions" value="232"/>
</dbReference>
<reference evidence="6 7" key="1">
    <citation type="submission" date="2015-11" db="EMBL/GenBank/DDBJ databases">
        <title>Whole-Genome Sequence of Candidatus Oderbacter manganicum from the National Park Lower Oder Valley, Germany.</title>
        <authorList>
            <person name="Braun B."/>
            <person name="Liere K."/>
            <person name="Szewzyk U."/>
        </authorList>
    </citation>
    <scope>NUCLEOTIDE SEQUENCE [LARGE SCALE GENOMIC DNA]</scope>
    <source>
        <strain evidence="6 7">OTSz_A_272</strain>
    </source>
</reference>
<dbReference type="GO" id="GO:0034432">
    <property type="term" value="F:bis(5'-adenosyl)-pentaphosphatase activity"/>
    <property type="evidence" value="ECO:0007669"/>
    <property type="project" value="TreeGrafter"/>
</dbReference>
<proteinExistence type="inferred from homology"/>
<evidence type="ECO:0000313" key="6">
    <source>
        <dbReference type="EMBL" id="ANP46186.1"/>
    </source>
</evidence>
<dbReference type="OrthoDB" id="9816040at2"/>
<dbReference type="PANTHER" id="PTHR11839:SF22">
    <property type="entry name" value="NUDIX HYDROLASE 26, CHLOROPLASTIC"/>
    <property type="match status" value="1"/>
</dbReference>
<dbReference type="SUPFAM" id="SSF55811">
    <property type="entry name" value="Nudix"/>
    <property type="match status" value="1"/>
</dbReference>
<dbReference type="HAMAP" id="MF_00298">
    <property type="entry name" value="Nudix_RppH"/>
    <property type="match status" value="1"/>
</dbReference>
<dbReference type="InterPro" id="IPR020084">
    <property type="entry name" value="NUDIX_hydrolase_CS"/>
</dbReference>
<dbReference type="KEGG" id="cbot:ATE48_09775"/>
<dbReference type="InterPro" id="IPR015797">
    <property type="entry name" value="NUDIX_hydrolase-like_dom_sf"/>
</dbReference>
<accession>A0A1B1AHY8</accession>
<evidence type="ECO:0000256" key="2">
    <source>
        <dbReference type="ARBA" id="ARBA00001946"/>
    </source>
</evidence>
<evidence type="ECO:0000256" key="3">
    <source>
        <dbReference type="ARBA" id="ARBA00022801"/>
    </source>
</evidence>
<dbReference type="RefSeq" id="WP_066770762.1">
    <property type="nucleotide sequence ID" value="NZ_CP013244.1"/>
</dbReference>
<dbReference type="InterPro" id="IPR022927">
    <property type="entry name" value="RppH"/>
</dbReference>
<keyword evidence="3 4" id="KW-0378">Hydrolase</keyword>